<dbReference type="Gene3D" id="3.20.20.70">
    <property type="entry name" value="Aldolase class I"/>
    <property type="match status" value="1"/>
</dbReference>
<dbReference type="EC" id="4.3.3.7" evidence="5"/>
<accession>A0A6J4K1L8</accession>
<protein>
    <submittedName>
        <fullName evidence="5">4-hydroxy-tetrahydrodipicolinate synthase</fullName>
        <ecNumber evidence="5">4.3.3.7</ecNumber>
    </submittedName>
</protein>
<dbReference type="InterPro" id="IPR013785">
    <property type="entry name" value="Aldolase_TIM"/>
</dbReference>
<feature type="binding site" evidence="4">
    <location>
        <position position="54"/>
    </location>
    <ligand>
        <name>pyruvate</name>
        <dbReference type="ChEBI" id="CHEBI:15361"/>
    </ligand>
</feature>
<evidence type="ECO:0000256" key="4">
    <source>
        <dbReference type="PIRSR" id="PIRSR001365-2"/>
    </source>
</evidence>
<evidence type="ECO:0000313" key="5">
    <source>
        <dbReference type="EMBL" id="CAA9292900.1"/>
    </source>
</evidence>
<dbReference type="SUPFAM" id="SSF51569">
    <property type="entry name" value="Aldolase"/>
    <property type="match status" value="1"/>
</dbReference>
<dbReference type="PANTHER" id="PTHR12128">
    <property type="entry name" value="DIHYDRODIPICOLINATE SYNTHASE"/>
    <property type="match status" value="1"/>
</dbReference>
<evidence type="ECO:0000256" key="1">
    <source>
        <dbReference type="ARBA" id="ARBA00023239"/>
    </source>
</evidence>
<comment type="similarity">
    <text evidence="2">Belongs to the DapA family.</text>
</comment>
<dbReference type="Pfam" id="PF00701">
    <property type="entry name" value="DHDPS"/>
    <property type="match status" value="1"/>
</dbReference>
<keyword evidence="1 2" id="KW-0456">Lyase</keyword>
<dbReference type="SMART" id="SM01130">
    <property type="entry name" value="DHDPS"/>
    <property type="match status" value="1"/>
</dbReference>
<dbReference type="InterPro" id="IPR002220">
    <property type="entry name" value="DapA-like"/>
</dbReference>
<feature type="active site" description="Schiff-base intermediate with substrate" evidence="3">
    <location>
        <position position="168"/>
    </location>
</feature>
<sequence>MIDRHRLIEELKTICAIPVTPFEDDGSIDWDGYGRVVQRIANGGVTVITPNGNTGEFYALSQQECDRAVHVTAKALAGREGVLIMPGVGHDVATAVALGREAERAGARAIMVHQPVHPYQSSDGWVAYHAAIAQALPGLGIVPYLRDPNVTPAMLTRLAEHPNFVGIKYAVPNPLQFASTVAAVGADRLAWVCGLAEGWTPFFWPGGAEGFTSGLVNLDTSHSFEMLHALRESDYPRAMAVWRRVKPFEDLRARRSAANNVPVVKEAMAQLGICSRVVRPPISEVPDAERKEVSALLETIGVRQLVGAGA</sequence>
<dbReference type="GO" id="GO:0008840">
    <property type="term" value="F:4-hydroxy-tetrahydrodipicolinate synthase activity"/>
    <property type="evidence" value="ECO:0007669"/>
    <property type="project" value="UniProtKB-EC"/>
</dbReference>
<dbReference type="PIRSF" id="PIRSF001365">
    <property type="entry name" value="DHDPS"/>
    <property type="match status" value="1"/>
</dbReference>
<dbReference type="CDD" id="cd00408">
    <property type="entry name" value="DHDPS-like"/>
    <property type="match status" value="1"/>
</dbReference>
<proteinExistence type="inferred from homology"/>
<reference evidence="5" key="1">
    <citation type="submission" date="2020-02" db="EMBL/GenBank/DDBJ databases">
        <authorList>
            <person name="Meier V. D."/>
        </authorList>
    </citation>
    <scope>NUCLEOTIDE SEQUENCE</scope>
    <source>
        <strain evidence="5">AVDCRST_MAG77</strain>
    </source>
</reference>
<gene>
    <name evidence="5" type="ORF">AVDCRST_MAG77-4900</name>
</gene>
<feature type="active site" description="Proton donor/acceptor" evidence="3">
    <location>
        <position position="144"/>
    </location>
</feature>
<dbReference type="EMBL" id="CADCTC010000257">
    <property type="protein sequence ID" value="CAA9292900.1"/>
    <property type="molecule type" value="Genomic_DNA"/>
</dbReference>
<evidence type="ECO:0000256" key="3">
    <source>
        <dbReference type="PIRSR" id="PIRSR001365-1"/>
    </source>
</evidence>
<organism evidence="5">
    <name type="scientific">uncultured Chloroflexota bacterium</name>
    <dbReference type="NCBI Taxonomy" id="166587"/>
    <lineage>
        <taxon>Bacteria</taxon>
        <taxon>Bacillati</taxon>
        <taxon>Chloroflexota</taxon>
        <taxon>environmental samples</taxon>
    </lineage>
</organism>
<dbReference type="PANTHER" id="PTHR12128:SF19">
    <property type="entry name" value="5-DEHYDRO-4-DEOXYGLUCARATE DEHYDRATASE 2-RELATED"/>
    <property type="match status" value="1"/>
</dbReference>
<dbReference type="AlphaFoldDB" id="A0A6J4K1L8"/>
<name>A0A6J4K1L8_9CHLR</name>
<evidence type="ECO:0000256" key="2">
    <source>
        <dbReference type="PIRNR" id="PIRNR001365"/>
    </source>
</evidence>